<sequence length="107" mass="12269">PAPLEKLNLIRCKIDTTRCIRLLGKSWNIGKNFPFMVHMVFVDGDHGVKPVEKDISAWLPRVTVGGIMAFHDYKHPNVPSLTDIVNSFMSPYEIIDEHRYMIAYKIA</sequence>
<evidence type="ECO:0000313" key="1">
    <source>
        <dbReference type="EMBL" id="KKL95520.1"/>
    </source>
</evidence>
<name>A0A0F9IP49_9ZZZZ</name>
<dbReference type="Gene3D" id="3.40.50.150">
    <property type="entry name" value="Vaccinia Virus protein VP39"/>
    <property type="match status" value="1"/>
</dbReference>
<reference evidence="1" key="1">
    <citation type="journal article" date="2015" name="Nature">
        <title>Complex archaea that bridge the gap between prokaryotes and eukaryotes.</title>
        <authorList>
            <person name="Spang A."/>
            <person name="Saw J.H."/>
            <person name="Jorgensen S.L."/>
            <person name="Zaremba-Niedzwiedzka K."/>
            <person name="Martijn J."/>
            <person name="Lind A.E."/>
            <person name="van Eijk R."/>
            <person name="Schleper C."/>
            <person name="Guy L."/>
            <person name="Ettema T.J."/>
        </authorList>
    </citation>
    <scope>NUCLEOTIDE SEQUENCE</scope>
</reference>
<feature type="non-terminal residue" evidence="1">
    <location>
        <position position="1"/>
    </location>
</feature>
<protein>
    <recommendedName>
        <fullName evidence="2">Class I SAM-dependent methyltransferase</fullName>
    </recommendedName>
</protein>
<accession>A0A0F9IP49</accession>
<evidence type="ECO:0008006" key="2">
    <source>
        <dbReference type="Google" id="ProtNLM"/>
    </source>
</evidence>
<dbReference type="AlphaFoldDB" id="A0A0F9IP49"/>
<dbReference type="InterPro" id="IPR029063">
    <property type="entry name" value="SAM-dependent_MTases_sf"/>
</dbReference>
<dbReference type="EMBL" id="LAZR01018657">
    <property type="protein sequence ID" value="KKL95520.1"/>
    <property type="molecule type" value="Genomic_DNA"/>
</dbReference>
<gene>
    <name evidence="1" type="ORF">LCGC14_1853800</name>
</gene>
<comment type="caution">
    <text evidence="1">The sequence shown here is derived from an EMBL/GenBank/DDBJ whole genome shotgun (WGS) entry which is preliminary data.</text>
</comment>
<dbReference type="Pfam" id="PF13578">
    <property type="entry name" value="Methyltransf_24"/>
    <property type="match status" value="1"/>
</dbReference>
<organism evidence="1">
    <name type="scientific">marine sediment metagenome</name>
    <dbReference type="NCBI Taxonomy" id="412755"/>
    <lineage>
        <taxon>unclassified sequences</taxon>
        <taxon>metagenomes</taxon>
        <taxon>ecological metagenomes</taxon>
    </lineage>
</organism>
<proteinExistence type="predicted"/>